<evidence type="ECO:0000256" key="1">
    <source>
        <dbReference type="SAM" id="Phobius"/>
    </source>
</evidence>
<comment type="caution">
    <text evidence="2">The sequence shown here is derived from an EMBL/GenBank/DDBJ whole genome shotgun (WGS) entry which is preliminary data.</text>
</comment>
<evidence type="ECO:0000313" key="3">
    <source>
        <dbReference type="Proteomes" id="UP000326509"/>
    </source>
</evidence>
<gene>
    <name evidence="2" type="ORF">ULMA_02740</name>
</gene>
<keyword evidence="3" id="KW-1185">Reference proteome</keyword>
<accession>A0A5J4IU72</accession>
<organism evidence="2 3">
    <name type="scientific">Patiriisocius marinus</name>
    <dbReference type="NCBI Taxonomy" id="1397112"/>
    <lineage>
        <taxon>Bacteria</taxon>
        <taxon>Pseudomonadati</taxon>
        <taxon>Bacteroidota</taxon>
        <taxon>Flavobacteriia</taxon>
        <taxon>Flavobacteriales</taxon>
        <taxon>Flavobacteriaceae</taxon>
        <taxon>Patiriisocius</taxon>
    </lineage>
</organism>
<dbReference type="AlphaFoldDB" id="A0A5J4IU72"/>
<dbReference type="OrthoDB" id="1451155at2"/>
<keyword evidence="1" id="KW-0812">Transmembrane</keyword>
<feature type="transmembrane region" description="Helical" evidence="1">
    <location>
        <begin position="46"/>
        <end position="65"/>
    </location>
</feature>
<dbReference type="RefSeq" id="WP_151672258.1">
    <property type="nucleotide sequence ID" value="NZ_BKCG01000001.1"/>
</dbReference>
<evidence type="ECO:0000313" key="2">
    <source>
        <dbReference type="EMBL" id="GER58166.1"/>
    </source>
</evidence>
<dbReference type="EMBL" id="BKCG01000001">
    <property type="protein sequence ID" value="GER58166.1"/>
    <property type="molecule type" value="Genomic_DNA"/>
</dbReference>
<reference evidence="2 3" key="1">
    <citation type="submission" date="2019-08" db="EMBL/GenBank/DDBJ databases">
        <title>Draft genome sequence of Ulvibacter marinus type strain NBRC 109484.</title>
        <authorList>
            <person name="Kawano K."/>
            <person name="Ushijima N."/>
            <person name="Kihara M."/>
            <person name="Itoh H."/>
        </authorList>
    </citation>
    <scope>NUCLEOTIDE SEQUENCE [LARGE SCALE GENOMIC DNA]</scope>
    <source>
        <strain evidence="2 3">NBRC 109484</strain>
    </source>
</reference>
<dbReference type="Proteomes" id="UP000326509">
    <property type="component" value="Unassembled WGS sequence"/>
</dbReference>
<proteinExistence type="predicted"/>
<name>A0A5J4IU72_9FLAO</name>
<feature type="transmembrane region" description="Helical" evidence="1">
    <location>
        <begin position="7"/>
        <end position="26"/>
    </location>
</feature>
<keyword evidence="1" id="KW-1133">Transmembrane helix</keyword>
<sequence length="69" mass="7968">MILKPKILLYIITVAVLIAAVVWEYYMQEWLSYQPDGGEDVLRVDLFVIWPVVLTLVGVSLFRLFGPKK</sequence>
<protein>
    <submittedName>
        <fullName evidence="2">Uncharacterized protein</fullName>
    </submittedName>
</protein>
<keyword evidence="1" id="KW-0472">Membrane</keyword>